<dbReference type="Proteomes" id="UP000030700">
    <property type="component" value="Unassembled WGS sequence"/>
</dbReference>
<dbReference type="STRING" id="1499966.U14_02816"/>
<gene>
    <name evidence="2" type="ORF">U14_02816</name>
</gene>
<keyword evidence="3" id="KW-1185">Reference proteome</keyword>
<dbReference type="InterPro" id="IPR012338">
    <property type="entry name" value="Beta-lactam/transpept-like"/>
</dbReference>
<evidence type="ECO:0000313" key="2">
    <source>
        <dbReference type="EMBL" id="GAK51571.1"/>
    </source>
</evidence>
<dbReference type="HOGENOM" id="CLU_020027_8_2_0"/>
<dbReference type="InterPro" id="IPR001466">
    <property type="entry name" value="Beta-lactam-related"/>
</dbReference>
<accession>A0A081BMF5</accession>
<dbReference type="Gene3D" id="3.40.710.10">
    <property type="entry name" value="DD-peptidase/beta-lactamase superfamily"/>
    <property type="match status" value="1"/>
</dbReference>
<dbReference type="EMBL" id="DF820457">
    <property type="protein sequence ID" value="GAK51571.1"/>
    <property type="molecule type" value="Genomic_DNA"/>
</dbReference>
<protein>
    <submittedName>
        <fullName evidence="2">Beta-lactamase</fullName>
    </submittedName>
</protein>
<dbReference type="Pfam" id="PF00144">
    <property type="entry name" value="Beta-lactamase"/>
    <property type="match status" value="1"/>
</dbReference>
<evidence type="ECO:0000259" key="1">
    <source>
        <dbReference type="Pfam" id="PF00144"/>
    </source>
</evidence>
<dbReference type="InterPro" id="IPR050491">
    <property type="entry name" value="AmpC-like"/>
</dbReference>
<sequence length="497" mass="54328">MKLFWKRYILLVLVPSILLINLTGCKSQTPTREQEAARLAVEQGLLPVFTLQGQPLPAMSLAQRMQDYHIPGVSIAVVNKNSIAWTQAYGVADAVGKQPVTAETRFQAASISKLLTAIMVMMFVQDGKIGLDEDVDLRLKSWHFPANEFIAAQPVTTRRLLSHSAGINVPNFPGYAVGEPLPTLPQILNGQPPAKTPAIEAQTQPGSVWQYSDGGYAVVQQLLEDLSGQSFAQLAQERLLALAGMTHSTFAQPLPNEVAASASSGHRVDGMPVEKRWYVYPEAAAEGLWTTPSDLARLMIELRQAMQGESAKLLSKDMAKSLLVKQIGNSAFVGPVKGEGNAAWFSAGGSTAGFRCLMVMFPELGQGAVVMTNSENGHFLAMEIMRGIARVYNWPDFRAQEKQTMPLTSEAAQRYVGTYTFDTPPGMVLTVASTEKGLSVELTGQQFEMYPETEVDFFEPISGMTITFIRQADDKPIEGLFLTPPLSSQRWAARKQD</sequence>
<evidence type="ECO:0000313" key="3">
    <source>
        <dbReference type="Proteomes" id="UP000030700"/>
    </source>
</evidence>
<proteinExistence type="predicted"/>
<organism evidence="2">
    <name type="scientific">Candidatus Moduliflexus flocculans</name>
    <dbReference type="NCBI Taxonomy" id="1499966"/>
    <lineage>
        <taxon>Bacteria</taxon>
        <taxon>Candidatus Moduliflexota</taxon>
        <taxon>Candidatus Moduliflexia</taxon>
        <taxon>Candidatus Moduliflexales</taxon>
        <taxon>Candidatus Moduliflexaceae</taxon>
    </lineage>
</organism>
<dbReference type="PANTHER" id="PTHR46825:SF12">
    <property type="entry name" value="PENICILLIN-BINDING PROTEIN 4"/>
    <property type="match status" value="1"/>
</dbReference>
<reference evidence="2" key="1">
    <citation type="journal article" date="2015" name="PeerJ">
        <title>First genomic representation of candidate bacterial phylum KSB3 points to enhanced environmental sensing as a trigger of wastewater bulking.</title>
        <authorList>
            <person name="Sekiguchi Y."/>
            <person name="Ohashi A."/>
            <person name="Parks D.H."/>
            <person name="Yamauchi T."/>
            <person name="Tyson G.W."/>
            <person name="Hugenholtz P."/>
        </authorList>
    </citation>
    <scope>NUCLEOTIDE SEQUENCE [LARGE SCALE GENOMIC DNA]</scope>
</reference>
<dbReference type="SUPFAM" id="SSF56601">
    <property type="entry name" value="beta-lactamase/transpeptidase-like"/>
    <property type="match status" value="1"/>
</dbReference>
<dbReference type="PANTHER" id="PTHR46825">
    <property type="entry name" value="D-ALANYL-D-ALANINE-CARBOXYPEPTIDASE/ENDOPEPTIDASE AMPH"/>
    <property type="match status" value="1"/>
</dbReference>
<feature type="domain" description="Beta-lactamase-related" evidence="1">
    <location>
        <begin position="62"/>
        <end position="378"/>
    </location>
</feature>
<name>A0A081BMF5_9BACT</name>
<dbReference type="AlphaFoldDB" id="A0A081BMF5"/>